<proteinExistence type="predicted"/>
<gene>
    <name evidence="1" type="ORF">LMG28614_04123</name>
</gene>
<keyword evidence="2" id="KW-1185">Reference proteome</keyword>
<sequence>MLTSYLSMVFEHVEHLVPAQYVHGKLSLQRVLLRNEARLFLHSYIRGSARDKVVPAERWLEGQSFLDFRAQLVRRHRMFISPILAFALNSLKHAGFCVRSVDVNTSLRLSGATMHRCHRVFPMRGIEVAREAFKRLPVTRRW</sequence>
<reference evidence="1 2" key="1">
    <citation type="submission" date="2020-04" db="EMBL/GenBank/DDBJ databases">
        <authorList>
            <person name="De Canck E."/>
        </authorList>
    </citation>
    <scope>NUCLEOTIDE SEQUENCE [LARGE SCALE GENOMIC DNA]</scope>
    <source>
        <strain evidence="1 2">LMG 28614</strain>
    </source>
</reference>
<name>A0A6S7BLE5_9BURK</name>
<accession>A0A6S7BLE5</accession>
<organism evidence="1 2">
    <name type="scientific">Paraburkholderia ultramafica</name>
    <dbReference type="NCBI Taxonomy" id="1544867"/>
    <lineage>
        <taxon>Bacteria</taxon>
        <taxon>Pseudomonadati</taxon>
        <taxon>Pseudomonadota</taxon>
        <taxon>Betaproteobacteria</taxon>
        <taxon>Burkholderiales</taxon>
        <taxon>Burkholderiaceae</taxon>
        <taxon>Paraburkholderia</taxon>
    </lineage>
</organism>
<evidence type="ECO:0000313" key="2">
    <source>
        <dbReference type="Proteomes" id="UP000494365"/>
    </source>
</evidence>
<protein>
    <submittedName>
        <fullName evidence="1">Uncharacterized protein</fullName>
    </submittedName>
</protein>
<dbReference type="Proteomes" id="UP000494365">
    <property type="component" value="Unassembled WGS sequence"/>
</dbReference>
<dbReference type="EMBL" id="CADIKK010000019">
    <property type="protein sequence ID" value="CAB3795213.1"/>
    <property type="molecule type" value="Genomic_DNA"/>
</dbReference>
<dbReference type="AlphaFoldDB" id="A0A6S7BLE5"/>
<evidence type="ECO:0000313" key="1">
    <source>
        <dbReference type="EMBL" id="CAB3795213.1"/>
    </source>
</evidence>